<proteinExistence type="predicted"/>
<dbReference type="EMBL" id="HACA01023224">
    <property type="protein sequence ID" value="CDW40585.1"/>
    <property type="molecule type" value="Transcribed_RNA"/>
</dbReference>
<dbReference type="AlphaFoldDB" id="A0A0K2UR80"/>
<accession>A0A0K2UR80</accession>
<name>A0A0K2UR80_LEPSM</name>
<protein>
    <submittedName>
        <fullName evidence="2">Transforming growth factor beta regulator 4 [Gallus gallus]</fullName>
    </submittedName>
</protein>
<organism evidence="2">
    <name type="scientific">Lepeophtheirus salmonis</name>
    <name type="common">Salmon louse</name>
    <name type="synonym">Caligus salmonis</name>
    <dbReference type="NCBI Taxonomy" id="72036"/>
    <lineage>
        <taxon>Eukaryota</taxon>
        <taxon>Metazoa</taxon>
        <taxon>Ecdysozoa</taxon>
        <taxon>Arthropoda</taxon>
        <taxon>Crustacea</taxon>
        <taxon>Multicrustacea</taxon>
        <taxon>Hexanauplia</taxon>
        <taxon>Copepoda</taxon>
        <taxon>Siphonostomatoida</taxon>
        <taxon>Caligidae</taxon>
        <taxon>Lepeophtheirus</taxon>
    </lineage>
</organism>
<dbReference type="GO" id="GO:0044528">
    <property type="term" value="P:regulation of mitochondrial mRNA stability"/>
    <property type="evidence" value="ECO:0007669"/>
    <property type="project" value="InterPro"/>
</dbReference>
<sequence>MNVNMLFGSRYSPLARRGLWRCYCSEIPKKNISLSEIIKPHDFKANLNSKSIRHALEGIRASVSNAELRKDPSFTEWIKKIESAHADAHSGSVKAEISGIRDLETLDLGNSFAIKNLENNLIWRCRNMSIEDLLFVLTFTRAKVKNVKLDSMSSTTSGIEDFDDSRRNQVEVKLYKEAVKCLERRWTEISKSDHLVTMILCSNAFSKSANEKIEDRVTDLAQDFCPTDNIRILVAYAKARRRPMNVLKNLTYHLKKNSDGIDSPLACDGLFALSSLSLFDQNLIQKLVDIISNDVDEKLSKELLTHCLISMGRLRQFDQRLLEKISNKLSQDLESLDYKTLHSYAMTSAYLNYRPKLCKSHTNILNYIVSQFSSYEKCIKNIPEGKRDGLWLDIIWSVSLLGFSNHNLFKSVLTEDFLNKIISTSTGSNVGGIRKLLNINAIAQFIDKEYKGPTIDVAAFPLLRDVNTASPSDAFSALCIDIFSNFASPPNHSKVNPNTGMGFSIGAEAVTQKKNLKPMDVEKYGIFGVATQEKNTSLPDDVKRLAMVPASYFDCNLNGSYGGMLDLRIRLLKSRGFKVLVIHHAEILAIPKKTDKVKHVEKIFKNVMS</sequence>
<reference evidence="2" key="1">
    <citation type="submission" date="2014-05" db="EMBL/GenBank/DDBJ databases">
        <authorList>
            <person name="Chronopoulou M."/>
        </authorList>
    </citation>
    <scope>NUCLEOTIDE SEQUENCE</scope>
    <source>
        <tissue evidence="2">Whole organism</tissue>
    </source>
</reference>
<evidence type="ECO:0000313" key="2">
    <source>
        <dbReference type="EMBL" id="CDW40585.1"/>
    </source>
</evidence>
<dbReference type="Pfam" id="PF06743">
    <property type="entry name" value="FAST_1"/>
    <property type="match status" value="1"/>
</dbReference>
<gene>
    <name evidence="2" type="primary">TBRG4</name>
</gene>
<dbReference type="OrthoDB" id="6501018at2759"/>
<evidence type="ECO:0000259" key="1">
    <source>
        <dbReference type="Pfam" id="PF06743"/>
    </source>
</evidence>
<dbReference type="InterPro" id="IPR010622">
    <property type="entry name" value="FAST_Leu-rich"/>
</dbReference>
<feature type="domain" description="FAST kinase leucine-rich" evidence="1">
    <location>
        <begin position="343"/>
        <end position="421"/>
    </location>
</feature>